<dbReference type="eggNOG" id="ENOG5032IS3">
    <property type="taxonomic scope" value="Bacteria"/>
</dbReference>
<organism evidence="1 2">
    <name type="scientific">Rhodococcus opacus</name>
    <name type="common">Nocardia opaca</name>
    <dbReference type="NCBI Taxonomy" id="37919"/>
    <lineage>
        <taxon>Bacteria</taxon>
        <taxon>Bacillati</taxon>
        <taxon>Actinomycetota</taxon>
        <taxon>Actinomycetes</taxon>
        <taxon>Mycobacteriales</taxon>
        <taxon>Nocardiaceae</taxon>
        <taxon>Rhodococcus</taxon>
    </lineage>
</organism>
<proteinExistence type="predicted"/>
<name>A0A076EIQ2_RHOOP</name>
<reference evidence="1 2" key="1">
    <citation type="submission" date="2014-07" db="EMBL/GenBank/DDBJ databases">
        <title>Genome Sequence of Rhodococcus opacus Strain R7, a Biodegrader of Mono- and Polycyclic Aromatic Hydrocarbons.</title>
        <authorList>
            <person name="Di Gennaro P."/>
            <person name="Zampolli J."/>
            <person name="Presti I."/>
            <person name="Cappelletti M."/>
            <person name="D'Ursi P."/>
            <person name="Orro A."/>
            <person name="Mezzelani A."/>
            <person name="Milanesi L."/>
        </authorList>
    </citation>
    <scope>NUCLEOTIDE SEQUENCE [LARGE SCALE GENOMIC DNA]</scope>
    <source>
        <strain evidence="1 2">R7</strain>
    </source>
</reference>
<evidence type="ECO:0000313" key="2">
    <source>
        <dbReference type="Proteomes" id="UP000028488"/>
    </source>
</evidence>
<accession>A0A076EIQ2</accession>
<dbReference type="EMBL" id="CP008947">
    <property type="protein sequence ID" value="AII05162.1"/>
    <property type="molecule type" value="Genomic_DNA"/>
</dbReference>
<dbReference type="AlphaFoldDB" id="A0A076EIQ2"/>
<dbReference type="Proteomes" id="UP000028488">
    <property type="component" value="Chromosome"/>
</dbReference>
<protein>
    <submittedName>
        <fullName evidence="1">Uncharacterized protein</fullName>
    </submittedName>
</protein>
<evidence type="ECO:0000313" key="1">
    <source>
        <dbReference type="EMBL" id="AII05162.1"/>
    </source>
</evidence>
<gene>
    <name evidence="1" type="ORF">EP51_11275</name>
</gene>
<sequence length="231" mass="25451">MSPSTFTLSGMHNDEVSYADGQFAIGHYPVGSKLAAVQGEDGERLAHLMLHRQDLTFALECCLTLSNDSTLTSVVRQALWRSAIVAWAKCFSKSHAGRFQLERDKIYPTGVAHDVYDFFRKLRNKHIAHDENPFAQAHPGAVIAPPGSDRKVLQVLCFTMLLDTESGGTDLENLGLLVETALNWVTTEYDVLCARVAEALETRDYAELDAMPGMTINPPKAGDVGTRRTAR</sequence>